<gene>
    <name evidence="3" type="ORF">PSEMO_24690</name>
</gene>
<reference evidence="3 4" key="1">
    <citation type="submission" date="2016-10" db="EMBL/GenBank/DDBJ databases">
        <title>Genome Sequence of Pseudomonas putida GM4FR.</title>
        <authorList>
            <person name="Poehlein A."/>
            <person name="Wemheuer F."/>
            <person name="Hollensteiner J."/>
            <person name="Wemheuer B."/>
        </authorList>
    </citation>
    <scope>NUCLEOTIDE SEQUENCE [LARGE SCALE GENOMIC DNA]</scope>
    <source>
        <strain evidence="3 4">GM4FR</strain>
    </source>
</reference>
<protein>
    <recommendedName>
        <fullName evidence="5">Spermidine/putrescine ABC transporter substrate-binding protein</fullName>
    </recommendedName>
</protein>
<dbReference type="EMBL" id="MKZO01000020">
    <property type="protein sequence ID" value="OLS62706.1"/>
    <property type="molecule type" value="Genomic_DNA"/>
</dbReference>
<dbReference type="SUPFAM" id="SSF53850">
    <property type="entry name" value="Periplasmic binding protein-like II"/>
    <property type="match status" value="1"/>
</dbReference>
<proteinExistence type="predicted"/>
<sequence length="343" mass="37792">MNKKIAAVLILGTLAGSLNAAEKLTVVSFGGNNRQAQEKAFYQPFTAKTATNITADDYNGEMAKIKVMADTGKTSWDVVEVESPELIRGCSEGLFEPLDWSRIGKKEDFIPAAVSDCGVGIFIWSTVLTYDPKKVASVPQGWADFWDVKKFPGKRGLRRGAKFTMEFALLADGVANQDVYKVLGTEAGIQRAFRKLDEIKSSVQWWDSGAQPLQWLAAGDVVMTSAYNGRVTSAQTEGQSFAMQWNGSLYDLDHWAIVKGSKKKELAESFIAFASEPVQQKNFVEAIPYGPSNKQAMGLVDKAVGEKLPTAPENLQNARATDAEFWIDHGEDLEERFNAWVNK</sequence>
<keyword evidence="1 2" id="KW-0732">Signal</keyword>
<dbReference type="OrthoDB" id="7053620at2"/>
<evidence type="ECO:0000256" key="1">
    <source>
        <dbReference type="ARBA" id="ARBA00022729"/>
    </source>
</evidence>
<dbReference type="AlphaFoldDB" id="A0A1Q9R5M2"/>
<dbReference type="Gene3D" id="3.40.190.10">
    <property type="entry name" value="Periplasmic binding protein-like II"/>
    <property type="match status" value="2"/>
</dbReference>
<dbReference type="PANTHER" id="PTHR30222">
    <property type="entry name" value="SPERMIDINE/PUTRESCINE-BINDING PERIPLASMIC PROTEIN"/>
    <property type="match status" value="1"/>
</dbReference>
<dbReference type="RefSeq" id="WP_075803384.1">
    <property type="nucleotide sequence ID" value="NZ_MKZO01000020.1"/>
</dbReference>
<accession>A0A1Q9R5M2</accession>
<evidence type="ECO:0000313" key="4">
    <source>
        <dbReference type="Proteomes" id="UP000186736"/>
    </source>
</evidence>
<dbReference type="Pfam" id="PF13416">
    <property type="entry name" value="SBP_bac_8"/>
    <property type="match status" value="1"/>
</dbReference>
<dbReference type="CDD" id="cd13589">
    <property type="entry name" value="PBP2_polyamine_RpCGA009"/>
    <property type="match status" value="1"/>
</dbReference>
<feature type="signal peptide" evidence="2">
    <location>
        <begin position="1"/>
        <end position="20"/>
    </location>
</feature>
<dbReference type="PANTHER" id="PTHR30222:SF2">
    <property type="entry name" value="ABC TRANSPORTER SUBSTRATE-BINDING PROTEIN"/>
    <property type="match status" value="1"/>
</dbReference>
<evidence type="ECO:0000313" key="3">
    <source>
        <dbReference type="EMBL" id="OLS62706.1"/>
    </source>
</evidence>
<name>A0A1Q9R5M2_PSEPU</name>
<evidence type="ECO:0008006" key="5">
    <source>
        <dbReference type="Google" id="ProtNLM"/>
    </source>
</evidence>
<dbReference type="InterPro" id="IPR006059">
    <property type="entry name" value="SBP"/>
</dbReference>
<comment type="caution">
    <text evidence="3">The sequence shown here is derived from an EMBL/GenBank/DDBJ whole genome shotgun (WGS) entry which is preliminary data.</text>
</comment>
<evidence type="ECO:0000256" key="2">
    <source>
        <dbReference type="SAM" id="SignalP"/>
    </source>
</evidence>
<organism evidence="3 4">
    <name type="scientific">Pseudomonas putida</name>
    <name type="common">Arthrobacter siderocapsulatus</name>
    <dbReference type="NCBI Taxonomy" id="303"/>
    <lineage>
        <taxon>Bacteria</taxon>
        <taxon>Pseudomonadati</taxon>
        <taxon>Pseudomonadota</taxon>
        <taxon>Gammaproteobacteria</taxon>
        <taxon>Pseudomonadales</taxon>
        <taxon>Pseudomonadaceae</taxon>
        <taxon>Pseudomonas</taxon>
    </lineage>
</organism>
<dbReference type="Proteomes" id="UP000186736">
    <property type="component" value="Unassembled WGS sequence"/>
</dbReference>
<feature type="chain" id="PRO_5010167051" description="Spermidine/putrescine ABC transporter substrate-binding protein" evidence="2">
    <location>
        <begin position="21"/>
        <end position="343"/>
    </location>
</feature>